<feature type="region of interest" description="Disordered" evidence="6">
    <location>
        <begin position="296"/>
        <end position="323"/>
    </location>
</feature>
<dbReference type="STRING" id="285351.SAMN04488035_2288"/>
<feature type="compositionally biased region" description="Low complexity" evidence="6">
    <location>
        <begin position="297"/>
        <end position="306"/>
    </location>
</feature>
<sequence>MTVTDNLGPGGAVHRHLIGVAYRLLGSVHDAEDAVQDALERWSALPEQGDVREPVAWLTTVVSRLSVDRLRSARARRESYAGIWLPEPVLGDAVAPRGAGRAAAPEDVVTLDESVSFALLTAMEQLTPAERTALILHDVFALTFVEVAAILDRTPEACRQLATSARRHLRGRPRFAVDGPERDRAVRAFADACRTGDVDALTRVLAPDVITRSDGGGHVHAARRAVVGAEQVARFLLGVLGGQARHGRSPEVAFEPVNGRRGLVLREDGAITAVVDVAVAAGLVAEIAIVLNPDKLPSGTAASKSGPPAPGALQDPGRTSPDS</sequence>
<dbReference type="PANTHER" id="PTHR30173">
    <property type="entry name" value="SIGMA 19 FACTOR"/>
    <property type="match status" value="1"/>
</dbReference>
<evidence type="ECO:0000256" key="3">
    <source>
        <dbReference type="ARBA" id="ARBA00023015"/>
    </source>
</evidence>
<dbReference type="AlphaFoldDB" id="A0A1I2HG55"/>
<dbReference type="SUPFAM" id="SSF54427">
    <property type="entry name" value="NTF2-like"/>
    <property type="match status" value="1"/>
</dbReference>
<dbReference type="Pfam" id="PF08281">
    <property type="entry name" value="Sigma70_r4_2"/>
    <property type="match status" value="1"/>
</dbReference>
<feature type="domain" description="RNA polymerase sigma-70 region 2" evidence="7">
    <location>
        <begin position="13"/>
        <end position="74"/>
    </location>
</feature>
<name>A0A1I2HG55_9MICO</name>
<dbReference type="OrthoDB" id="3211555at2"/>
<evidence type="ECO:0000256" key="5">
    <source>
        <dbReference type="ARBA" id="ARBA00023163"/>
    </source>
</evidence>
<evidence type="ECO:0000256" key="1">
    <source>
        <dbReference type="ARBA" id="ARBA00010641"/>
    </source>
</evidence>
<comment type="similarity">
    <text evidence="1">Belongs to the sigma-70 factor family. ECF subfamily.</text>
</comment>
<dbReference type="Gene3D" id="1.10.1740.10">
    <property type="match status" value="1"/>
</dbReference>
<dbReference type="InterPro" id="IPR052704">
    <property type="entry name" value="ECF_Sigma-70_Domain"/>
</dbReference>
<reference evidence="10" key="1">
    <citation type="submission" date="2016-10" db="EMBL/GenBank/DDBJ databases">
        <authorList>
            <person name="Varghese N."/>
            <person name="Submissions S."/>
        </authorList>
    </citation>
    <scope>NUCLEOTIDE SEQUENCE [LARGE SCALE GENOMIC DNA]</scope>
    <source>
        <strain evidence="10">DSM 19083</strain>
    </source>
</reference>
<evidence type="ECO:0000256" key="2">
    <source>
        <dbReference type="ARBA" id="ARBA00011344"/>
    </source>
</evidence>
<feature type="domain" description="RNA polymerase sigma factor 70 region 4 type 2" evidence="8">
    <location>
        <begin position="118"/>
        <end position="169"/>
    </location>
</feature>
<evidence type="ECO:0000313" key="9">
    <source>
        <dbReference type="EMBL" id="SFF28280.1"/>
    </source>
</evidence>
<dbReference type="Gene3D" id="1.10.10.10">
    <property type="entry name" value="Winged helix-like DNA-binding domain superfamily/Winged helix DNA-binding domain"/>
    <property type="match status" value="1"/>
</dbReference>
<accession>A0A1I2HG55</accession>
<keyword evidence="5" id="KW-0804">Transcription</keyword>
<protein>
    <submittedName>
        <fullName evidence="9">RNA polymerase, sigma subunit, ECF family</fullName>
    </submittedName>
</protein>
<dbReference type="GO" id="GO:0003677">
    <property type="term" value="F:DNA binding"/>
    <property type="evidence" value="ECO:0007669"/>
    <property type="project" value="InterPro"/>
</dbReference>
<gene>
    <name evidence="9" type="ORF">SAMN04488035_2288</name>
</gene>
<dbReference type="GO" id="GO:0016987">
    <property type="term" value="F:sigma factor activity"/>
    <property type="evidence" value="ECO:0007669"/>
    <property type="project" value="UniProtKB-KW"/>
</dbReference>
<evidence type="ECO:0000313" key="10">
    <source>
        <dbReference type="Proteomes" id="UP000198520"/>
    </source>
</evidence>
<dbReference type="InterPro" id="IPR007627">
    <property type="entry name" value="RNA_pol_sigma70_r2"/>
</dbReference>
<dbReference type="Gene3D" id="3.10.450.50">
    <property type="match status" value="1"/>
</dbReference>
<keyword evidence="10" id="KW-1185">Reference proteome</keyword>
<dbReference type="InterPro" id="IPR032710">
    <property type="entry name" value="NTF2-like_dom_sf"/>
</dbReference>
<comment type="subunit">
    <text evidence="2">Interacts transiently with the RNA polymerase catalytic core formed by RpoA, RpoB, RpoC and RpoZ (2 alpha, 1 beta, 1 beta' and 1 omega subunit) to form the RNA polymerase holoenzyme that can initiate transcription.</text>
</comment>
<dbReference type="PANTHER" id="PTHR30173:SF43">
    <property type="entry name" value="ECF RNA POLYMERASE SIGMA FACTOR SIGI-RELATED"/>
    <property type="match status" value="1"/>
</dbReference>
<dbReference type="SUPFAM" id="SSF88659">
    <property type="entry name" value="Sigma3 and sigma4 domains of RNA polymerase sigma factors"/>
    <property type="match status" value="1"/>
</dbReference>
<dbReference type="GO" id="GO:0006352">
    <property type="term" value="P:DNA-templated transcription initiation"/>
    <property type="evidence" value="ECO:0007669"/>
    <property type="project" value="InterPro"/>
</dbReference>
<dbReference type="NCBIfam" id="TIGR02937">
    <property type="entry name" value="sigma70-ECF"/>
    <property type="match status" value="1"/>
</dbReference>
<dbReference type="InterPro" id="IPR036388">
    <property type="entry name" value="WH-like_DNA-bd_sf"/>
</dbReference>
<keyword evidence="4" id="KW-0731">Sigma factor</keyword>
<dbReference type="RefSeq" id="WP_093378814.1">
    <property type="nucleotide sequence ID" value="NZ_BNAN01000004.1"/>
</dbReference>
<dbReference type="CDD" id="cd06171">
    <property type="entry name" value="Sigma70_r4"/>
    <property type="match status" value="1"/>
</dbReference>
<dbReference type="InterPro" id="IPR013249">
    <property type="entry name" value="RNA_pol_sigma70_r4_t2"/>
</dbReference>
<dbReference type="SUPFAM" id="SSF88946">
    <property type="entry name" value="Sigma2 domain of RNA polymerase sigma factors"/>
    <property type="match status" value="1"/>
</dbReference>
<dbReference type="Pfam" id="PF04542">
    <property type="entry name" value="Sigma70_r2"/>
    <property type="match status" value="1"/>
</dbReference>
<organism evidence="9 10">
    <name type="scientific">Flavimobilis marinus</name>
    <dbReference type="NCBI Taxonomy" id="285351"/>
    <lineage>
        <taxon>Bacteria</taxon>
        <taxon>Bacillati</taxon>
        <taxon>Actinomycetota</taxon>
        <taxon>Actinomycetes</taxon>
        <taxon>Micrococcales</taxon>
        <taxon>Jonesiaceae</taxon>
        <taxon>Flavimobilis</taxon>
    </lineage>
</organism>
<evidence type="ECO:0000256" key="6">
    <source>
        <dbReference type="SAM" id="MobiDB-lite"/>
    </source>
</evidence>
<proteinExistence type="inferred from homology"/>
<evidence type="ECO:0000259" key="7">
    <source>
        <dbReference type="Pfam" id="PF04542"/>
    </source>
</evidence>
<dbReference type="InterPro" id="IPR014284">
    <property type="entry name" value="RNA_pol_sigma-70_dom"/>
</dbReference>
<dbReference type="NCBIfam" id="NF007214">
    <property type="entry name" value="PRK09636.1"/>
    <property type="match status" value="1"/>
</dbReference>
<dbReference type="EMBL" id="FONZ01000004">
    <property type="protein sequence ID" value="SFF28280.1"/>
    <property type="molecule type" value="Genomic_DNA"/>
</dbReference>
<dbReference type="InterPro" id="IPR013324">
    <property type="entry name" value="RNA_pol_sigma_r3/r4-like"/>
</dbReference>
<dbReference type="InterPro" id="IPR013325">
    <property type="entry name" value="RNA_pol_sigma_r2"/>
</dbReference>
<keyword evidence="3" id="KW-0805">Transcription regulation</keyword>
<dbReference type="Proteomes" id="UP000198520">
    <property type="component" value="Unassembled WGS sequence"/>
</dbReference>
<evidence type="ECO:0000256" key="4">
    <source>
        <dbReference type="ARBA" id="ARBA00023082"/>
    </source>
</evidence>
<evidence type="ECO:0000259" key="8">
    <source>
        <dbReference type="Pfam" id="PF08281"/>
    </source>
</evidence>